<name>A0A6A5FVI6_CAERE</name>
<sequence>MSEMDQKRKTVPVDYDMFAFSSHQVSYQEPDIPLGDPEDLLPAHRASEEKYKKHVENMKRFAQEHNVHFFEFKKITAPPPFPSTYPDVLDSISGHYGAFFFPIPGYTYSPPEDPTPVKSKPVVQEPVKLLKRPPGLPSPRRHPSGRKRHGPNEYQPVPQPIYQEQPMPQPIYQELPIMQYRGRNNGRWIGTTSRPIQQVHPFSHFTSEYPSTPPFFYTCGNR</sequence>
<evidence type="ECO:0000313" key="3">
    <source>
        <dbReference type="Proteomes" id="UP000483820"/>
    </source>
</evidence>
<evidence type="ECO:0000313" key="2">
    <source>
        <dbReference type="EMBL" id="KAF1746628.1"/>
    </source>
</evidence>
<dbReference type="AlphaFoldDB" id="A0A6A5FVI6"/>
<dbReference type="GeneID" id="9818410"/>
<dbReference type="EMBL" id="WUAV01000006">
    <property type="protein sequence ID" value="KAF1746628.1"/>
    <property type="molecule type" value="Genomic_DNA"/>
</dbReference>
<protein>
    <submittedName>
        <fullName evidence="2">Uncharacterized protein</fullName>
    </submittedName>
</protein>
<accession>A0A6A5FVI6</accession>
<dbReference type="Proteomes" id="UP000483820">
    <property type="component" value="Chromosome X"/>
</dbReference>
<evidence type="ECO:0000256" key="1">
    <source>
        <dbReference type="SAM" id="MobiDB-lite"/>
    </source>
</evidence>
<feature type="compositionally biased region" description="Basic residues" evidence="1">
    <location>
        <begin position="139"/>
        <end position="149"/>
    </location>
</feature>
<proteinExistence type="predicted"/>
<dbReference type="CTD" id="9818410"/>
<organism evidence="2 3">
    <name type="scientific">Caenorhabditis remanei</name>
    <name type="common">Caenorhabditis vulgaris</name>
    <dbReference type="NCBI Taxonomy" id="31234"/>
    <lineage>
        <taxon>Eukaryota</taxon>
        <taxon>Metazoa</taxon>
        <taxon>Ecdysozoa</taxon>
        <taxon>Nematoda</taxon>
        <taxon>Chromadorea</taxon>
        <taxon>Rhabditida</taxon>
        <taxon>Rhabditina</taxon>
        <taxon>Rhabditomorpha</taxon>
        <taxon>Rhabditoidea</taxon>
        <taxon>Rhabditidae</taxon>
        <taxon>Peloderinae</taxon>
        <taxon>Caenorhabditis</taxon>
    </lineage>
</organism>
<feature type="region of interest" description="Disordered" evidence="1">
    <location>
        <begin position="111"/>
        <end position="154"/>
    </location>
</feature>
<reference evidence="2 3" key="1">
    <citation type="submission" date="2019-12" db="EMBL/GenBank/DDBJ databases">
        <title>Chromosome-level assembly of the Caenorhabditis remanei genome.</title>
        <authorList>
            <person name="Teterina A.A."/>
            <person name="Willis J.H."/>
            <person name="Phillips P.C."/>
        </authorList>
    </citation>
    <scope>NUCLEOTIDE SEQUENCE [LARGE SCALE GENOMIC DNA]</scope>
    <source>
        <strain evidence="2 3">PX506</strain>
        <tissue evidence="2">Whole organism</tissue>
    </source>
</reference>
<comment type="caution">
    <text evidence="2">The sequence shown here is derived from an EMBL/GenBank/DDBJ whole genome shotgun (WGS) entry which is preliminary data.</text>
</comment>
<dbReference type="KEGG" id="crq:GCK72_023085"/>
<gene>
    <name evidence="2" type="ORF">GCK72_023085</name>
</gene>
<dbReference type="RefSeq" id="XP_053578792.1">
    <property type="nucleotide sequence ID" value="XM_053735226.1"/>
</dbReference>